<gene>
    <name evidence="2" type="ORF">H735_22255</name>
</gene>
<feature type="compositionally biased region" description="Basic and acidic residues" evidence="1">
    <location>
        <begin position="104"/>
        <end position="115"/>
    </location>
</feature>
<proteinExistence type="predicted"/>
<evidence type="ECO:0000313" key="2">
    <source>
        <dbReference type="EMBL" id="KIF51024.1"/>
    </source>
</evidence>
<feature type="region of interest" description="Disordered" evidence="1">
    <location>
        <begin position="196"/>
        <end position="224"/>
    </location>
</feature>
<protein>
    <submittedName>
        <fullName evidence="2">Uncharacterized protein</fullName>
    </submittedName>
</protein>
<feature type="region of interest" description="Disordered" evidence="1">
    <location>
        <begin position="335"/>
        <end position="367"/>
    </location>
</feature>
<sequence>MARKSTYDWSSLLALLFQRQKDDPKYKNKDFAQDEGVPLGSLTRAITQYRKGKIEISGNAPIDHDNDRNNDLNNDRLSDRKASKTTTKKGNKTKSKQQVNTNSDHSDGERARNSDRSFSQSGAKRNRGGQAGNSNARKHGLYARHLTDEMAEAYETALSAAGGIDHELALARAKLAEAFRLKGEQEYIEKRIAEEQARKAEEAANEPPPPAADPDDEGFTPSFQKPDYFNHAAMRAEAFEDNIGPLGTTIKMKRVDWDAVIDRWMGRVANLESLRQKLLQGSTLSYSEQLAIKSTVFNQLANEEIDALTAGHMLSANGLDIPPNLLAQIRFELGEGDDDDSELPTGAVTPQMVEEREKQLQLGNQQSSEEFLAARMAELEALNAEDSHGS</sequence>
<accession>A0A0C1Z4F6</accession>
<dbReference type="PATRIC" id="fig|1229493.5.peg.3856"/>
<reference evidence="2 3" key="1">
    <citation type="submission" date="2014-07" db="EMBL/GenBank/DDBJ databases">
        <title>Unique and conserved regions in Vibrio harveyi and related species in comparison with the shrimp pathogen Vibrio harveyi CAIM 1792.</title>
        <authorList>
            <person name="Espinoza-Valles I."/>
            <person name="Vora G."/>
            <person name="Leekitcharoenphon P."/>
            <person name="Ussery D."/>
            <person name="Hoj L."/>
            <person name="Gomez-Gil B."/>
        </authorList>
    </citation>
    <scope>NUCLEOTIDE SEQUENCE [LARGE SCALE GENOMIC DNA]</scope>
    <source>
        <strain evidence="3">CAIM 1854 / LMG 25443</strain>
    </source>
</reference>
<feature type="region of interest" description="Disordered" evidence="1">
    <location>
        <begin position="53"/>
        <end position="137"/>
    </location>
</feature>
<name>A0A0C1Z4F6_9VIBR</name>
<dbReference type="EMBL" id="JPRD01000044">
    <property type="protein sequence ID" value="KIF51024.1"/>
    <property type="molecule type" value="Genomic_DNA"/>
</dbReference>
<dbReference type="Proteomes" id="UP000031586">
    <property type="component" value="Unassembled WGS sequence"/>
</dbReference>
<feature type="compositionally biased region" description="Basic residues" evidence="1">
    <location>
        <begin position="86"/>
        <end position="95"/>
    </location>
</feature>
<organism evidence="2 3">
    <name type="scientific">Vibrio owensii CAIM 1854 = LMG 25443</name>
    <dbReference type="NCBI Taxonomy" id="1229493"/>
    <lineage>
        <taxon>Bacteria</taxon>
        <taxon>Pseudomonadati</taxon>
        <taxon>Pseudomonadota</taxon>
        <taxon>Gammaproteobacteria</taxon>
        <taxon>Vibrionales</taxon>
        <taxon>Vibrionaceae</taxon>
        <taxon>Vibrio</taxon>
    </lineage>
</organism>
<feature type="compositionally biased region" description="Basic and acidic residues" evidence="1">
    <location>
        <begin position="62"/>
        <end position="82"/>
    </location>
</feature>
<dbReference type="AlphaFoldDB" id="A0A0C1Z4F6"/>
<feature type="region of interest" description="Disordered" evidence="1">
    <location>
        <begin position="22"/>
        <end position="41"/>
    </location>
</feature>
<feature type="compositionally biased region" description="Basic and acidic residues" evidence="1">
    <location>
        <begin position="22"/>
        <end position="32"/>
    </location>
</feature>
<dbReference type="RefSeq" id="WP_020195237.1">
    <property type="nucleotide sequence ID" value="NZ_BAOH01000018.1"/>
</dbReference>
<evidence type="ECO:0000256" key="1">
    <source>
        <dbReference type="SAM" id="MobiDB-lite"/>
    </source>
</evidence>
<comment type="caution">
    <text evidence="2">The sequence shown here is derived from an EMBL/GenBank/DDBJ whole genome shotgun (WGS) entry which is preliminary data.</text>
</comment>
<evidence type="ECO:0000313" key="3">
    <source>
        <dbReference type="Proteomes" id="UP000031586"/>
    </source>
</evidence>